<dbReference type="EMBL" id="CQBK01000020">
    <property type="protein sequence ID" value="CNI24406.1"/>
    <property type="molecule type" value="Genomic_DNA"/>
</dbReference>
<dbReference type="RefSeq" id="WP_049600134.1">
    <property type="nucleotide sequence ID" value="NZ_CABIHV010000081.1"/>
</dbReference>
<accession>A0A0T9QR82</accession>
<evidence type="ECO:0000313" key="2">
    <source>
        <dbReference type="Proteomes" id="UP000038204"/>
    </source>
</evidence>
<proteinExistence type="predicted"/>
<protein>
    <submittedName>
        <fullName evidence="1">Uncharacterized protein</fullName>
    </submittedName>
</protein>
<evidence type="ECO:0000313" key="1">
    <source>
        <dbReference type="EMBL" id="CNI24406.1"/>
    </source>
</evidence>
<name>A0A0T9QR82_9GAMM</name>
<reference evidence="1 2" key="1">
    <citation type="submission" date="2015-03" db="EMBL/GenBank/DDBJ databases">
        <authorList>
            <person name="Murphy D."/>
        </authorList>
    </citation>
    <scope>NUCLEOTIDE SEQUENCE [LARGE SCALE GENOMIC DNA]</scope>
    <source>
        <strain evidence="1 2">Y233</strain>
    </source>
</reference>
<dbReference type="AlphaFoldDB" id="A0A0T9QR82"/>
<organism evidence="1 2">
    <name type="scientific">Yersinia similis</name>
    <dbReference type="NCBI Taxonomy" id="367190"/>
    <lineage>
        <taxon>Bacteria</taxon>
        <taxon>Pseudomonadati</taxon>
        <taxon>Pseudomonadota</taxon>
        <taxon>Gammaproteobacteria</taxon>
        <taxon>Enterobacterales</taxon>
        <taxon>Yersiniaceae</taxon>
        <taxon>Yersinia</taxon>
    </lineage>
</organism>
<dbReference type="Proteomes" id="UP000038204">
    <property type="component" value="Unassembled WGS sequence"/>
</dbReference>
<gene>
    <name evidence="1" type="ORF">ERS008667_02839</name>
</gene>
<sequence length="311" mass="35168">MAVKVDAKENTLITLNEFVSFLETSGTVEKLRNSIYSSEVMSCAATQLRALAANKAHILSIIIEELEKTDHFQSQNYGQVQGFVLYTTPLYTIRLMLWIPPGHQASAIPFSYKIAHDHAFDLMTVGFFGPGYRTSLYEFDYNEPIQRTDGLTQLSYKGEMSLRENEVIYYFANKDVHIQYEPESLSVSLNLLINKADISARQTVFDIESTDEDRNLCWGKPHFNSIEKITSQRSIFSALSTHGNMRSKKAIENIAHNHKADEVRALSWVAMLRTDNTVLSDVLALEKSHYVRRAALAEMNMAQGEASNAPK</sequence>